<organism evidence="3 4">
    <name type="scientific">Bradymonas sediminis</name>
    <dbReference type="NCBI Taxonomy" id="1548548"/>
    <lineage>
        <taxon>Bacteria</taxon>
        <taxon>Deltaproteobacteria</taxon>
        <taxon>Bradymonadales</taxon>
        <taxon>Bradymonadaceae</taxon>
        <taxon>Bradymonas</taxon>
    </lineage>
</organism>
<name>A0A2Z4FQW0_9DELT</name>
<keyword evidence="1" id="KW-0472">Membrane</keyword>
<keyword evidence="4" id="KW-1185">Reference proteome</keyword>
<dbReference type="InterPro" id="IPR029063">
    <property type="entry name" value="SAM-dependent_MTases_sf"/>
</dbReference>
<keyword evidence="3" id="KW-0808">Transferase</keyword>
<dbReference type="InterPro" id="IPR013216">
    <property type="entry name" value="Methyltransf_11"/>
</dbReference>
<dbReference type="GO" id="GO:0008757">
    <property type="term" value="F:S-adenosylmethionine-dependent methyltransferase activity"/>
    <property type="evidence" value="ECO:0007669"/>
    <property type="project" value="InterPro"/>
</dbReference>
<evidence type="ECO:0000256" key="1">
    <source>
        <dbReference type="SAM" id="Phobius"/>
    </source>
</evidence>
<dbReference type="Proteomes" id="UP000249799">
    <property type="component" value="Chromosome"/>
</dbReference>
<keyword evidence="1" id="KW-0812">Transmembrane</keyword>
<dbReference type="SUPFAM" id="SSF53335">
    <property type="entry name" value="S-adenosyl-L-methionine-dependent methyltransferases"/>
    <property type="match status" value="1"/>
</dbReference>
<evidence type="ECO:0000313" key="3">
    <source>
        <dbReference type="EMBL" id="AWV91431.1"/>
    </source>
</evidence>
<evidence type="ECO:0000259" key="2">
    <source>
        <dbReference type="Pfam" id="PF08241"/>
    </source>
</evidence>
<proteinExistence type="predicted"/>
<sequence>MALGVVVALGGGAWLSSGLLRGLLAAAAFATLLPVAVSLGVSWWVYDRSELYRLDWLGRVPNLKLGRALNIHSGFDETSELLRERVQNLVVFDFYDPAAHTEASIARARRAYDVFEGTQVVKTTALPLPDDSVDTAFVIFAAHEIRDDAERAAFFCELGRVLKADGHMVVTEHLRDAPNALAYTAGVFHFLSKRTWQKTFERAGLRVSTSFRITPFVTTFVLKKIATGEATR</sequence>
<dbReference type="EMBL" id="CP030032">
    <property type="protein sequence ID" value="AWV91431.1"/>
    <property type="molecule type" value="Genomic_DNA"/>
</dbReference>
<dbReference type="Pfam" id="PF08241">
    <property type="entry name" value="Methyltransf_11"/>
    <property type="match status" value="1"/>
</dbReference>
<accession>A0A2Z4FQW0</accession>
<reference evidence="3 4" key="1">
    <citation type="submission" date="2018-06" db="EMBL/GenBank/DDBJ databases">
        <title>Lujinxingia sediminis gen. nov. sp. nov., a new facultative anaerobic member of the class Deltaproteobacteria, and proposal of Lujinxingaceae fam. nov.</title>
        <authorList>
            <person name="Guo L.-Y."/>
            <person name="Li C.-M."/>
            <person name="Wang S."/>
            <person name="Du Z.-J."/>
        </authorList>
    </citation>
    <scope>NUCLEOTIDE SEQUENCE [LARGE SCALE GENOMIC DNA]</scope>
    <source>
        <strain evidence="3 4">FA350</strain>
    </source>
</reference>
<evidence type="ECO:0000313" key="4">
    <source>
        <dbReference type="Proteomes" id="UP000249799"/>
    </source>
</evidence>
<dbReference type="KEGG" id="bsed:DN745_13475"/>
<protein>
    <submittedName>
        <fullName evidence="3">Methyltransferase</fullName>
    </submittedName>
</protein>
<keyword evidence="3" id="KW-0489">Methyltransferase</keyword>
<dbReference type="Gene3D" id="3.40.50.150">
    <property type="entry name" value="Vaccinia Virus protein VP39"/>
    <property type="match status" value="1"/>
</dbReference>
<gene>
    <name evidence="3" type="ORF">DN745_13475</name>
</gene>
<dbReference type="AlphaFoldDB" id="A0A2Z4FQW0"/>
<feature type="transmembrane region" description="Helical" evidence="1">
    <location>
        <begin position="25"/>
        <end position="46"/>
    </location>
</feature>
<feature type="domain" description="Methyltransferase type 11" evidence="2">
    <location>
        <begin position="73"/>
        <end position="170"/>
    </location>
</feature>
<keyword evidence="1" id="KW-1133">Transmembrane helix</keyword>
<dbReference type="GO" id="GO:0032259">
    <property type="term" value="P:methylation"/>
    <property type="evidence" value="ECO:0007669"/>
    <property type="project" value="UniProtKB-KW"/>
</dbReference>
<dbReference type="OrthoDB" id="9805171at2"/>